<dbReference type="STRING" id="420247.Msm_0528"/>
<keyword evidence="2" id="KW-1185">Reference proteome</keyword>
<dbReference type="EnsemblBacteria" id="ABQ86733">
    <property type="protein sequence ID" value="ABQ86733"/>
    <property type="gene ID" value="Msm_0528"/>
</dbReference>
<dbReference type="EMBL" id="CP000678">
    <property type="protein sequence ID" value="ABQ86733.1"/>
    <property type="molecule type" value="Genomic_DNA"/>
</dbReference>
<dbReference type="BioCyc" id="MSMI420247:GHWZ-534-MONOMER"/>
<dbReference type="Proteomes" id="UP000001992">
    <property type="component" value="Chromosome"/>
</dbReference>
<evidence type="ECO:0000313" key="2">
    <source>
        <dbReference type="Proteomes" id="UP000001992"/>
    </source>
</evidence>
<dbReference type="HOGENOM" id="CLU_2366253_0_0_2"/>
<reference evidence="1 2" key="1">
    <citation type="journal article" date="2007" name="Proc. Natl. Acad. Sci. U.S.A.">
        <title>Genomic and metabolic adaptations of Methanobrevibacter smithii to the human gut.</title>
        <authorList>
            <person name="Samuel B.S."/>
            <person name="Hansen E.E."/>
            <person name="Manchester J.K."/>
            <person name="Coutinho P.M."/>
            <person name="Henrissat B."/>
            <person name="Fulton R."/>
            <person name="Latreille P."/>
            <person name="Kim K."/>
            <person name="Wilson R.K."/>
            <person name="Gordon J.I."/>
        </authorList>
    </citation>
    <scope>NUCLEOTIDE SEQUENCE [LARGE SCALE GENOMIC DNA]</scope>
    <source>
        <strain evidence="2">ATCC 35061 / DSM 861 / OCM 144 / PS</strain>
    </source>
</reference>
<accession>A5UKK5</accession>
<protein>
    <submittedName>
        <fullName evidence="1">IS element (Transposase remnant)</fullName>
    </submittedName>
</protein>
<sequence>MIFLKKKIDYEKIISERLNKSPNIENTNQKLFLDENNIFSYVNPICQVCGAHKIIKKGTITKNKQNINGKTTEFKEQQYQCKKCGKKNSEYTIIH</sequence>
<evidence type="ECO:0000313" key="1">
    <source>
        <dbReference type="EMBL" id="ABQ86733.1"/>
    </source>
</evidence>
<name>A5UKK5_METS3</name>
<dbReference type="AlphaFoldDB" id="A5UKK5"/>
<dbReference type="KEGG" id="msi:Msm_0528"/>
<gene>
    <name evidence="1" type="ordered locus">Msm_0528</name>
</gene>
<organism evidence="1 2">
    <name type="scientific">Methanobrevibacter smithii (strain ATCC 35061 / DSM 861 / OCM 144 / PS)</name>
    <dbReference type="NCBI Taxonomy" id="420247"/>
    <lineage>
        <taxon>Archaea</taxon>
        <taxon>Methanobacteriati</taxon>
        <taxon>Methanobacteriota</taxon>
        <taxon>Methanomada group</taxon>
        <taxon>Methanobacteria</taxon>
        <taxon>Methanobacteriales</taxon>
        <taxon>Methanobacteriaceae</taxon>
        <taxon>Methanobrevibacter</taxon>
    </lineage>
</organism>
<proteinExistence type="predicted"/>